<evidence type="ECO:0000313" key="4">
    <source>
        <dbReference type="Proteomes" id="UP000326331"/>
    </source>
</evidence>
<keyword evidence="2" id="KW-1133">Transmembrane helix</keyword>
<proteinExistence type="inferred from homology"/>
<comment type="similarity">
    <text evidence="1">Belongs to the YggT family.</text>
</comment>
<evidence type="ECO:0000256" key="2">
    <source>
        <dbReference type="SAM" id="Phobius"/>
    </source>
</evidence>
<dbReference type="Pfam" id="PF02325">
    <property type="entry name" value="CCB3_YggT"/>
    <property type="match status" value="1"/>
</dbReference>
<dbReference type="EMBL" id="CP042829">
    <property type="protein sequence ID" value="QFG03731.1"/>
    <property type="molecule type" value="Genomic_DNA"/>
</dbReference>
<evidence type="ECO:0000313" key="3">
    <source>
        <dbReference type="EMBL" id="QFG03731.1"/>
    </source>
</evidence>
<keyword evidence="4" id="KW-1185">Reference proteome</keyword>
<dbReference type="Proteomes" id="UP000326331">
    <property type="component" value="Chromosome"/>
</dbReference>
<feature type="transmembrane region" description="Helical" evidence="2">
    <location>
        <begin position="12"/>
        <end position="31"/>
    </location>
</feature>
<dbReference type="InterPro" id="IPR003425">
    <property type="entry name" value="CCB3/YggT"/>
</dbReference>
<dbReference type="PANTHER" id="PTHR33219:SF14">
    <property type="entry name" value="PROTEIN COFACTOR ASSEMBLY OF COMPLEX C SUBUNIT B CCB3, CHLOROPLASTIC-RELATED"/>
    <property type="match status" value="1"/>
</dbReference>
<gene>
    <name evidence="3" type="ORF">Tbon_10630</name>
</gene>
<feature type="transmembrane region" description="Helical" evidence="2">
    <location>
        <begin position="64"/>
        <end position="85"/>
    </location>
</feature>
<organism evidence="3 4">
    <name type="scientific">Tepidiforma bonchosmolovskayae</name>
    <dbReference type="NCBI Taxonomy" id="2601677"/>
    <lineage>
        <taxon>Bacteria</taxon>
        <taxon>Bacillati</taxon>
        <taxon>Chloroflexota</taxon>
        <taxon>Tepidiformia</taxon>
        <taxon>Tepidiformales</taxon>
        <taxon>Tepidiformaceae</taxon>
        <taxon>Tepidiforma</taxon>
    </lineage>
</organism>
<keyword evidence="2" id="KW-0472">Membrane</keyword>
<name>A0ABX6C3J4_9CHLR</name>
<reference evidence="3 4" key="1">
    <citation type="submission" date="2019-10" db="EMBL/GenBank/DDBJ databases">
        <title>Thermopilla bonchosmolovskayae gen. nov., sp. nov., a moderately thermophilic Chloroflexi bacterium from a Chukotka hot spring (Arctic, Russia), representing a novel classis Thermopillaia, which include previously uncultivated lineage OLB14.</title>
        <authorList>
            <person name="Kochetkova T.V."/>
            <person name="Zayulina K.S."/>
            <person name="Zhigarkov V.S."/>
            <person name="Minaev N.V."/>
            <person name="Novikov A."/>
            <person name="Toshchakov S.V."/>
            <person name="Elcheninov A.G."/>
            <person name="Kublanov I.V."/>
        </authorList>
    </citation>
    <scope>NUCLEOTIDE SEQUENCE [LARGE SCALE GENOMIC DNA]</scope>
    <source>
        <strain evidence="3 4">3753O</strain>
    </source>
</reference>
<dbReference type="PANTHER" id="PTHR33219">
    <property type="entry name" value="YLMG HOMOLOG PROTEIN 2, CHLOROPLASTIC"/>
    <property type="match status" value="1"/>
</dbReference>
<evidence type="ECO:0000256" key="1">
    <source>
        <dbReference type="ARBA" id="ARBA00010894"/>
    </source>
</evidence>
<protein>
    <submittedName>
        <fullName evidence="3">YggT family protein</fullName>
    </submittedName>
</protein>
<sequence length="87" mass="9857">MNPYVAQLTFTFLNILTWAVIARSLLSWLPIDQASPLYQLLFRVTEPIIDPFRRVMPRAGMIDLSPMMAILALLVMQQLVAMLVVPA</sequence>
<accession>A0ABX6C3J4</accession>
<keyword evidence="2" id="KW-0812">Transmembrane</keyword>